<dbReference type="HOGENOM" id="CLU_1822666_0_0_7"/>
<sequence length="141" mass="16261">MKNLARGVVVGRICALLLFFGILLAEDGQNFPNIMLELDKSSKNMQDAFLKDNYELIEIRQRQMKAAIKDLKSIPVHYYLNSKTKEFENIVNLRIVRIDEALDLMGKQLQKRKTQDAFETFLSILRECNGCHVIFQGHTGE</sequence>
<evidence type="ECO:0000313" key="2">
    <source>
        <dbReference type="Proteomes" id="UP000001522"/>
    </source>
</evidence>
<name>D3UHI7_HELM1</name>
<keyword evidence="2" id="KW-1185">Reference proteome</keyword>
<accession>D3UHI7</accession>
<reference evidence="1 2" key="1">
    <citation type="journal article" date="2010" name="BMC Genomics">
        <title>Comparative genomics and proteomics of Helicobacter mustelae, an ulcerogenic and carcinogenic gastric pathogen.</title>
        <authorList>
            <person name="O'Toole P.W."/>
            <person name="Snelling W.J."/>
            <person name="Canchaya C."/>
            <person name="Forde B.M."/>
            <person name="Hardie K.R."/>
            <person name="Josenhans C."/>
            <person name="Graham R.L.J."/>
            <person name="McMullan G."/>
            <person name="Parkhill J."/>
            <person name="Belda E."/>
            <person name="Bentley S.D."/>
        </authorList>
    </citation>
    <scope>NUCLEOTIDE SEQUENCE [LARGE SCALE GENOMIC DNA]</scope>
    <source>
        <strain evidence="2">ATCC 43772 / LMG 18044 / NCTC 12198 / 12198</strain>
    </source>
</reference>
<dbReference type="Proteomes" id="UP000001522">
    <property type="component" value="Chromosome"/>
</dbReference>
<dbReference type="EMBL" id="FN555004">
    <property type="protein sequence ID" value="CBG39959.1"/>
    <property type="molecule type" value="Genomic_DNA"/>
</dbReference>
<evidence type="ECO:0000313" key="1">
    <source>
        <dbReference type="EMBL" id="CBG39959.1"/>
    </source>
</evidence>
<dbReference type="KEGG" id="hms:HMU07010"/>
<dbReference type="STRING" id="679897.HMU07010"/>
<gene>
    <name evidence="1" type="ordered locus">HMU07010</name>
</gene>
<dbReference type="AlphaFoldDB" id="D3UHI7"/>
<proteinExistence type="predicted"/>
<dbReference type="RefSeq" id="WP_013023038.1">
    <property type="nucleotide sequence ID" value="NC_013949.1"/>
</dbReference>
<organism evidence="1 2">
    <name type="scientific">Helicobacter mustelae (strain ATCC 43772 / CCUG 25715 / CIP 103759 / LMG 18044 / NCTC 12198 / R85-136P)</name>
    <name type="common">Campylobacter mustelae</name>
    <dbReference type="NCBI Taxonomy" id="679897"/>
    <lineage>
        <taxon>Bacteria</taxon>
        <taxon>Pseudomonadati</taxon>
        <taxon>Campylobacterota</taxon>
        <taxon>Epsilonproteobacteria</taxon>
        <taxon>Campylobacterales</taxon>
        <taxon>Helicobacteraceae</taxon>
        <taxon>Helicobacter</taxon>
    </lineage>
</organism>
<protein>
    <submittedName>
        <fullName evidence="1">Putative periplasmic protein</fullName>
    </submittedName>
</protein>